<feature type="domain" description="Cation efflux protein transmembrane" evidence="7">
    <location>
        <begin position="21"/>
        <end position="199"/>
    </location>
</feature>
<reference evidence="8 9" key="1">
    <citation type="journal article" date="2007" name="Proc. Natl. Acad. Sci. U.S.A.">
        <title>Characterization of a marine gammaproteobacterium capable of aerobic anoxygenic photosynthesis.</title>
        <authorList>
            <person name="Fuchs B.M."/>
            <person name="Spring S."/>
            <person name="Teeling H."/>
            <person name="Quast C."/>
            <person name="Wulf J."/>
            <person name="Schattenhofer M."/>
            <person name="Yan S."/>
            <person name="Ferriera S."/>
            <person name="Johnson J."/>
            <person name="Glockner F.O."/>
            <person name="Amann R."/>
        </authorList>
    </citation>
    <scope>NUCLEOTIDE SEQUENCE [LARGE SCALE GENOMIC DNA]</scope>
    <source>
        <strain evidence="8">KT71</strain>
    </source>
</reference>
<keyword evidence="4 6" id="KW-1133">Transmembrane helix</keyword>
<keyword evidence="2 6" id="KW-0812">Transmembrane</keyword>
<dbReference type="GO" id="GO:0005886">
    <property type="term" value="C:plasma membrane"/>
    <property type="evidence" value="ECO:0007669"/>
    <property type="project" value="TreeGrafter"/>
</dbReference>
<comment type="caution">
    <text evidence="8">The sequence shown here is derived from an EMBL/GenBank/DDBJ whole genome shotgun (WGS) entry which is preliminary data.</text>
</comment>
<organism evidence="8 9">
    <name type="scientific">Congregibacter litoralis KT71</name>
    <dbReference type="NCBI Taxonomy" id="314285"/>
    <lineage>
        <taxon>Bacteria</taxon>
        <taxon>Pseudomonadati</taxon>
        <taxon>Pseudomonadota</taxon>
        <taxon>Gammaproteobacteria</taxon>
        <taxon>Cellvibrionales</taxon>
        <taxon>Halieaceae</taxon>
        <taxon>Congregibacter</taxon>
    </lineage>
</organism>
<protein>
    <submittedName>
        <fullName evidence="8">Co/Zn/Cd efflux system component</fullName>
    </submittedName>
</protein>
<name>A4ADX2_9GAMM</name>
<comment type="subcellular location">
    <subcellularLocation>
        <location evidence="1">Membrane</location>
        <topology evidence="1">Multi-pass membrane protein</topology>
    </subcellularLocation>
</comment>
<dbReference type="HOGENOM" id="CLU_013430_8_0_6"/>
<evidence type="ECO:0000259" key="7">
    <source>
        <dbReference type="Pfam" id="PF01545"/>
    </source>
</evidence>
<dbReference type="Gene3D" id="1.20.1510.10">
    <property type="entry name" value="Cation efflux protein transmembrane domain"/>
    <property type="match status" value="1"/>
</dbReference>
<dbReference type="PANTHER" id="PTHR11562">
    <property type="entry name" value="CATION EFFLUX PROTEIN/ ZINC TRANSPORTER"/>
    <property type="match status" value="1"/>
</dbReference>
<dbReference type="STRING" id="314285.KT71_13574"/>
<keyword evidence="3" id="KW-0864">Zinc transport</keyword>
<dbReference type="Proteomes" id="UP000019205">
    <property type="component" value="Chromosome"/>
</dbReference>
<dbReference type="AlphaFoldDB" id="A4ADX2"/>
<dbReference type="Pfam" id="PF01545">
    <property type="entry name" value="Cation_efflux"/>
    <property type="match status" value="1"/>
</dbReference>
<accession>A4ADX2</accession>
<feature type="transmembrane region" description="Helical" evidence="6">
    <location>
        <begin position="151"/>
        <end position="168"/>
    </location>
</feature>
<evidence type="ECO:0000256" key="6">
    <source>
        <dbReference type="SAM" id="Phobius"/>
    </source>
</evidence>
<evidence type="ECO:0000256" key="4">
    <source>
        <dbReference type="ARBA" id="ARBA00022989"/>
    </source>
</evidence>
<dbReference type="eggNOG" id="COG1230">
    <property type="taxonomic scope" value="Bacteria"/>
</dbReference>
<keyword evidence="3" id="KW-0862">Zinc</keyword>
<dbReference type="InterPro" id="IPR058533">
    <property type="entry name" value="Cation_efflux_TM"/>
</dbReference>
<feature type="transmembrane region" description="Helical" evidence="6">
    <location>
        <begin position="20"/>
        <end position="42"/>
    </location>
</feature>
<feature type="transmembrane region" description="Helical" evidence="6">
    <location>
        <begin position="84"/>
        <end position="103"/>
    </location>
</feature>
<keyword evidence="5 6" id="KW-0472">Membrane</keyword>
<evidence type="ECO:0000256" key="1">
    <source>
        <dbReference type="ARBA" id="ARBA00004141"/>
    </source>
</evidence>
<evidence type="ECO:0000313" key="8">
    <source>
        <dbReference type="EMBL" id="EAQ95782.1"/>
    </source>
</evidence>
<dbReference type="InterPro" id="IPR050681">
    <property type="entry name" value="CDF/SLC30A"/>
</dbReference>
<dbReference type="SUPFAM" id="SSF161111">
    <property type="entry name" value="Cation efflux protein transmembrane domain-like"/>
    <property type="match status" value="1"/>
</dbReference>
<evidence type="ECO:0000256" key="5">
    <source>
        <dbReference type="ARBA" id="ARBA00023136"/>
    </source>
</evidence>
<dbReference type="InterPro" id="IPR027469">
    <property type="entry name" value="Cation_efflux_TMD_sf"/>
</dbReference>
<evidence type="ECO:0000313" key="9">
    <source>
        <dbReference type="Proteomes" id="UP000019205"/>
    </source>
</evidence>
<feature type="transmembrane region" description="Helical" evidence="6">
    <location>
        <begin position="174"/>
        <end position="192"/>
    </location>
</feature>
<sequence>MSGCCEPPSFDGQAVGYKRALWAVIFINAVMFFVEITAGLASESQALKADALDFAGDSVTYALSLFVIGASLQTRALASLFKAASLGAIALFVLITTALRFFSDAAPDASTMSLIGCIALLANVASVFILLRWRDGDSNVRSVWLCSRNDAIGNVGVIAAGFLVSATGSAWPDLFVGALLAVLFLRSSALIFEQALAELRTSSSSCDTSRVDSQ</sequence>
<keyword evidence="3" id="KW-0406">Ion transport</keyword>
<evidence type="ECO:0000256" key="3">
    <source>
        <dbReference type="ARBA" id="ARBA00022906"/>
    </source>
</evidence>
<dbReference type="EMBL" id="AAOA02000001">
    <property type="protein sequence ID" value="EAQ95782.1"/>
    <property type="molecule type" value="Genomic_DNA"/>
</dbReference>
<dbReference type="RefSeq" id="WP_008295149.1">
    <property type="nucleotide sequence ID" value="NZ_CM002299.1"/>
</dbReference>
<reference evidence="8 9" key="2">
    <citation type="journal article" date="2009" name="PLoS ONE">
        <title>The photosynthetic apparatus and its regulation in the aerobic gammaproteobacterium Congregibacter litoralis gen. nov., sp. nov.</title>
        <authorList>
            <person name="Spring S."/>
            <person name="Lunsdorf H."/>
            <person name="Fuchs B.M."/>
            <person name="Tindall B.J."/>
        </authorList>
    </citation>
    <scope>NUCLEOTIDE SEQUENCE [LARGE SCALE GENOMIC DNA]</scope>
    <source>
        <strain evidence="8">KT71</strain>
    </source>
</reference>
<keyword evidence="9" id="KW-1185">Reference proteome</keyword>
<keyword evidence="3" id="KW-0813">Transport</keyword>
<dbReference type="GO" id="GO:0005385">
    <property type="term" value="F:zinc ion transmembrane transporter activity"/>
    <property type="evidence" value="ECO:0007669"/>
    <property type="project" value="TreeGrafter"/>
</dbReference>
<feature type="transmembrane region" description="Helical" evidence="6">
    <location>
        <begin position="54"/>
        <end position="72"/>
    </location>
</feature>
<evidence type="ECO:0000256" key="2">
    <source>
        <dbReference type="ARBA" id="ARBA00022692"/>
    </source>
</evidence>
<dbReference type="PANTHER" id="PTHR11562:SF17">
    <property type="entry name" value="RE54080P-RELATED"/>
    <property type="match status" value="1"/>
</dbReference>
<gene>
    <name evidence="8" type="ORF">KT71_13574</name>
</gene>
<proteinExistence type="predicted"/>
<dbReference type="OrthoDB" id="9799649at2"/>
<feature type="transmembrane region" description="Helical" evidence="6">
    <location>
        <begin position="109"/>
        <end position="131"/>
    </location>
</feature>